<evidence type="ECO:0000256" key="1">
    <source>
        <dbReference type="SAM" id="MobiDB-lite"/>
    </source>
</evidence>
<evidence type="ECO:0000313" key="3">
    <source>
        <dbReference type="EMBL" id="EWT02984.1"/>
    </source>
</evidence>
<evidence type="ECO:0000256" key="2">
    <source>
        <dbReference type="SAM" id="SignalP"/>
    </source>
</evidence>
<evidence type="ECO:0008006" key="5">
    <source>
        <dbReference type="Google" id="ProtNLM"/>
    </source>
</evidence>
<evidence type="ECO:0000313" key="4">
    <source>
        <dbReference type="Proteomes" id="UP000019489"/>
    </source>
</evidence>
<dbReference type="Proteomes" id="UP000019489">
    <property type="component" value="Unassembled WGS sequence"/>
</dbReference>
<accession>W9GGJ3</accession>
<dbReference type="STRING" id="1386089.N865_00935"/>
<sequence length="167" mass="16755">MTHTTLSIRRLARGTALLAVLPLAAACSGGSTPTATSTPVASAVTSTTTPTTTTTTTTSTMSTTTAPAAGDLAAYCATLKTSWAELQTLTGNIGDREGLPKALTLLNRIETAAPAEVKPAWGDFIGSIETTASGGAKALTAAMPRMESAGTKIESHARTACGIDLGS</sequence>
<feature type="region of interest" description="Disordered" evidence="1">
    <location>
        <begin position="30"/>
        <end position="62"/>
    </location>
</feature>
<gene>
    <name evidence="3" type="ORF">N865_00935</name>
</gene>
<comment type="caution">
    <text evidence="3">The sequence shown here is derived from an EMBL/GenBank/DDBJ whole genome shotgun (WGS) entry which is preliminary data.</text>
</comment>
<dbReference type="EMBL" id="AWSA01000006">
    <property type="protein sequence ID" value="EWT02984.1"/>
    <property type="molecule type" value="Genomic_DNA"/>
</dbReference>
<proteinExistence type="predicted"/>
<dbReference type="OrthoDB" id="4871998at2"/>
<feature type="chain" id="PRO_5038353022" description="Lipoprotein" evidence="2">
    <location>
        <begin position="26"/>
        <end position="167"/>
    </location>
</feature>
<name>W9GGJ3_9MICO</name>
<keyword evidence="4" id="KW-1185">Reference proteome</keyword>
<dbReference type="eggNOG" id="ENOG50322YM">
    <property type="taxonomic scope" value="Bacteria"/>
</dbReference>
<dbReference type="RefSeq" id="WP_034801837.1">
    <property type="nucleotide sequence ID" value="NZ_AWSA01000006.1"/>
</dbReference>
<feature type="signal peptide" evidence="2">
    <location>
        <begin position="1"/>
        <end position="25"/>
    </location>
</feature>
<organism evidence="3 4">
    <name type="scientific">Intrasporangium oryzae NRRL B-24470</name>
    <dbReference type="NCBI Taxonomy" id="1386089"/>
    <lineage>
        <taxon>Bacteria</taxon>
        <taxon>Bacillati</taxon>
        <taxon>Actinomycetota</taxon>
        <taxon>Actinomycetes</taxon>
        <taxon>Micrococcales</taxon>
        <taxon>Intrasporangiaceae</taxon>
        <taxon>Intrasporangium</taxon>
    </lineage>
</organism>
<dbReference type="AlphaFoldDB" id="W9GGJ3"/>
<reference evidence="3 4" key="1">
    <citation type="submission" date="2013-08" db="EMBL/GenBank/DDBJ databases">
        <title>Intrasporangium oryzae NRRL B-24470.</title>
        <authorList>
            <person name="Liu H."/>
            <person name="Wang G."/>
        </authorList>
    </citation>
    <scope>NUCLEOTIDE SEQUENCE [LARGE SCALE GENOMIC DNA]</scope>
    <source>
        <strain evidence="3 4">NRRL B-24470</strain>
    </source>
</reference>
<protein>
    <recommendedName>
        <fullName evidence="5">Lipoprotein</fullName>
    </recommendedName>
</protein>
<keyword evidence="2" id="KW-0732">Signal</keyword>